<evidence type="ECO:0000256" key="3">
    <source>
        <dbReference type="ARBA" id="ARBA00012438"/>
    </source>
</evidence>
<feature type="region of interest" description="Disordered" evidence="10">
    <location>
        <begin position="149"/>
        <end position="180"/>
    </location>
</feature>
<keyword evidence="11" id="KW-1133">Transmembrane helix</keyword>
<evidence type="ECO:0000313" key="14">
    <source>
        <dbReference type="EMBL" id="ARU56089.1"/>
    </source>
</evidence>
<feature type="transmembrane region" description="Helical" evidence="11">
    <location>
        <begin position="232"/>
        <end position="252"/>
    </location>
</feature>
<dbReference type="Pfam" id="PF02518">
    <property type="entry name" value="HATPase_c"/>
    <property type="match status" value="1"/>
</dbReference>
<evidence type="ECO:0000259" key="12">
    <source>
        <dbReference type="PROSITE" id="PS50109"/>
    </source>
</evidence>
<keyword evidence="5" id="KW-0808">Transferase</keyword>
<dbReference type="EMBL" id="CP021425">
    <property type="protein sequence ID" value="ARU56089.1"/>
    <property type="molecule type" value="Genomic_DNA"/>
</dbReference>
<organism evidence="14 15">
    <name type="scientific">Oleiphilus messinensis</name>
    <dbReference type="NCBI Taxonomy" id="141451"/>
    <lineage>
        <taxon>Bacteria</taxon>
        <taxon>Pseudomonadati</taxon>
        <taxon>Pseudomonadota</taxon>
        <taxon>Gammaproteobacteria</taxon>
        <taxon>Oceanospirillales</taxon>
        <taxon>Oleiphilaceae</taxon>
        <taxon>Oleiphilus</taxon>
    </lineage>
</organism>
<dbReference type="GO" id="GO:0005886">
    <property type="term" value="C:plasma membrane"/>
    <property type="evidence" value="ECO:0007669"/>
    <property type="project" value="UniProtKB-ARBA"/>
</dbReference>
<dbReference type="SMART" id="SM00387">
    <property type="entry name" value="HATPase_c"/>
    <property type="match status" value="1"/>
</dbReference>
<keyword evidence="9" id="KW-0902">Two-component regulatory system</keyword>
<dbReference type="InterPro" id="IPR036097">
    <property type="entry name" value="HisK_dim/P_sf"/>
</dbReference>
<dbReference type="RefSeq" id="WP_087461118.1">
    <property type="nucleotide sequence ID" value="NZ_CP021425.1"/>
</dbReference>
<reference evidence="14 15" key="1">
    <citation type="submission" date="2017-05" db="EMBL/GenBank/DDBJ databases">
        <title>Genomic insights into alkan degradation activity of Oleiphilus messinensis.</title>
        <authorList>
            <person name="Kozyavkin S.A."/>
            <person name="Slesarev A.I."/>
            <person name="Golyshin P.N."/>
            <person name="Korzhenkov A."/>
            <person name="Golyshina O.N."/>
            <person name="Toshchakov S.V."/>
        </authorList>
    </citation>
    <scope>NUCLEOTIDE SEQUENCE [LARGE SCALE GENOMIC DNA]</scope>
    <source>
        <strain evidence="14 15">ME102</strain>
    </source>
</reference>
<name>A0A1Y0I7B7_9GAMM</name>
<dbReference type="InterPro" id="IPR050351">
    <property type="entry name" value="BphY/WalK/GraS-like"/>
</dbReference>
<dbReference type="InterPro" id="IPR003661">
    <property type="entry name" value="HisK_dim/P_dom"/>
</dbReference>
<keyword evidence="11" id="KW-0812">Transmembrane</keyword>
<dbReference type="InterPro" id="IPR036890">
    <property type="entry name" value="HATPase_C_sf"/>
</dbReference>
<dbReference type="SUPFAM" id="SSF47384">
    <property type="entry name" value="Homodimeric domain of signal transducing histidine kinase"/>
    <property type="match status" value="1"/>
</dbReference>
<accession>A0A1Y0I7B7</accession>
<keyword evidence="11" id="KW-0472">Membrane</keyword>
<dbReference type="PANTHER" id="PTHR42878:SF7">
    <property type="entry name" value="SENSOR HISTIDINE KINASE GLRK"/>
    <property type="match status" value="1"/>
</dbReference>
<dbReference type="Gene3D" id="3.30.565.10">
    <property type="entry name" value="Histidine kinase-like ATPase, C-terminal domain"/>
    <property type="match status" value="1"/>
</dbReference>
<dbReference type="GO" id="GO:0007234">
    <property type="term" value="P:osmosensory signaling via phosphorelay pathway"/>
    <property type="evidence" value="ECO:0007669"/>
    <property type="project" value="TreeGrafter"/>
</dbReference>
<dbReference type="EC" id="2.7.13.3" evidence="3"/>
<dbReference type="CDD" id="cd00082">
    <property type="entry name" value="HisKA"/>
    <property type="match status" value="1"/>
</dbReference>
<gene>
    <name evidence="14" type="ORF">OLMES_2016</name>
</gene>
<comment type="subcellular location">
    <subcellularLocation>
        <location evidence="2">Membrane</location>
    </subcellularLocation>
</comment>
<dbReference type="InterPro" id="IPR003660">
    <property type="entry name" value="HAMP_dom"/>
</dbReference>
<dbReference type="Pfam" id="PF00672">
    <property type="entry name" value="HAMP"/>
    <property type="match status" value="1"/>
</dbReference>
<dbReference type="SMART" id="SM00388">
    <property type="entry name" value="HisKA"/>
    <property type="match status" value="1"/>
</dbReference>
<proteinExistence type="predicted"/>
<dbReference type="FunFam" id="3.30.565.10:FF:000006">
    <property type="entry name" value="Sensor histidine kinase WalK"/>
    <property type="match status" value="1"/>
</dbReference>
<dbReference type="PROSITE" id="PS50885">
    <property type="entry name" value="HAMP"/>
    <property type="match status" value="1"/>
</dbReference>
<dbReference type="GO" id="GO:0030295">
    <property type="term" value="F:protein kinase activator activity"/>
    <property type="evidence" value="ECO:0007669"/>
    <property type="project" value="TreeGrafter"/>
</dbReference>
<dbReference type="PROSITE" id="PS50109">
    <property type="entry name" value="HIS_KIN"/>
    <property type="match status" value="1"/>
</dbReference>
<dbReference type="SUPFAM" id="SSF55874">
    <property type="entry name" value="ATPase domain of HSP90 chaperone/DNA topoisomerase II/histidine kinase"/>
    <property type="match status" value="1"/>
</dbReference>
<dbReference type="OrthoDB" id="9804645at2"/>
<evidence type="ECO:0000259" key="13">
    <source>
        <dbReference type="PROSITE" id="PS50885"/>
    </source>
</evidence>
<feature type="compositionally biased region" description="Low complexity" evidence="10">
    <location>
        <begin position="155"/>
        <end position="180"/>
    </location>
</feature>
<dbReference type="GO" id="GO:0000155">
    <property type="term" value="F:phosphorelay sensor kinase activity"/>
    <property type="evidence" value="ECO:0007669"/>
    <property type="project" value="InterPro"/>
</dbReference>
<keyword evidence="8" id="KW-0067">ATP-binding</keyword>
<evidence type="ECO:0000256" key="10">
    <source>
        <dbReference type="SAM" id="MobiDB-lite"/>
    </source>
</evidence>
<dbReference type="InterPro" id="IPR003594">
    <property type="entry name" value="HATPase_dom"/>
</dbReference>
<keyword evidence="15" id="KW-1185">Reference proteome</keyword>
<dbReference type="AlphaFoldDB" id="A0A1Y0I7B7"/>
<evidence type="ECO:0000256" key="4">
    <source>
        <dbReference type="ARBA" id="ARBA00022553"/>
    </source>
</evidence>
<feature type="domain" description="Histidine kinase" evidence="12">
    <location>
        <begin position="312"/>
        <end position="528"/>
    </location>
</feature>
<evidence type="ECO:0000256" key="6">
    <source>
        <dbReference type="ARBA" id="ARBA00022741"/>
    </source>
</evidence>
<evidence type="ECO:0000256" key="7">
    <source>
        <dbReference type="ARBA" id="ARBA00022777"/>
    </source>
</evidence>
<evidence type="ECO:0000313" key="15">
    <source>
        <dbReference type="Proteomes" id="UP000196027"/>
    </source>
</evidence>
<keyword evidence="4" id="KW-0597">Phosphoprotein</keyword>
<dbReference type="PRINTS" id="PR00344">
    <property type="entry name" value="BCTRLSENSOR"/>
</dbReference>
<dbReference type="PANTHER" id="PTHR42878">
    <property type="entry name" value="TWO-COMPONENT HISTIDINE KINASE"/>
    <property type="match status" value="1"/>
</dbReference>
<evidence type="ECO:0000256" key="8">
    <source>
        <dbReference type="ARBA" id="ARBA00022840"/>
    </source>
</evidence>
<dbReference type="Proteomes" id="UP000196027">
    <property type="component" value="Chromosome"/>
</dbReference>
<dbReference type="Gene3D" id="6.10.340.10">
    <property type="match status" value="1"/>
</dbReference>
<dbReference type="GO" id="GO:0005524">
    <property type="term" value="F:ATP binding"/>
    <property type="evidence" value="ECO:0007669"/>
    <property type="project" value="UniProtKB-KW"/>
</dbReference>
<keyword evidence="6" id="KW-0547">Nucleotide-binding</keyword>
<dbReference type="KEGG" id="ome:OLMES_2016"/>
<dbReference type="GO" id="GO:0000156">
    <property type="term" value="F:phosphorelay response regulator activity"/>
    <property type="evidence" value="ECO:0007669"/>
    <property type="project" value="TreeGrafter"/>
</dbReference>
<evidence type="ECO:0000256" key="5">
    <source>
        <dbReference type="ARBA" id="ARBA00022679"/>
    </source>
</evidence>
<protein>
    <recommendedName>
        <fullName evidence="3">histidine kinase</fullName>
        <ecNumber evidence="3">2.7.13.3</ecNumber>
    </recommendedName>
</protein>
<dbReference type="Gene3D" id="1.10.287.130">
    <property type="match status" value="1"/>
</dbReference>
<dbReference type="InterPro" id="IPR005467">
    <property type="entry name" value="His_kinase_dom"/>
</dbReference>
<feature type="transmembrane region" description="Helical" evidence="11">
    <location>
        <begin position="27"/>
        <end position="47"/>
    </location>
</feature>
<feature type="domain" description="HAMP" evidence="13">
    <location>
        <begin position="252"/>
        <end position="304"/>
    </location>
</feature>
<sequence>MSNIGSFLGQLWQKLVYRRSAPLTQQWTIATAVTVLPLLAAVIYAVYSLERQNQSQYVLVTSVILANQSGLEITEDIREMERLGRQYVVLRDNRFIDLYQEKYTTMAARLQDLKRVLGDELSVEAVDALLAVLNIKPFTEAMFASEMSSGGGTATGSSPGSGITNRSTTSDSSAAQSGNSSITDQQSILKRLQFVFDQANGLGENLKKQVASHINHSLKSNEQEFSRKKRHMLLIGSLILPGTAILLLFFSYHISRPLKDLAGAIRLLGQGKLNQEVSITGPSDLVALGVRLEWMRNRLLYLEKQKNVFLRHVTHELKTPLASIMEATSLLEDEVPGPVNDQQQHVLGILDRNARKLLEQIQQLLNFNAVREQTKDEWVDVSIAEIVHQQVNGLEDSAGSRQISFQVDGQNLTVQVDVMRFDMVLSNLLSNAVNYSPRGGVVQVVWGLQDHYWWLSVSDQGTGIAESEMESIFQPFYQGAATRDGAIKGSGLGLSIVKECIQALNGHVKVENKTGGGAVFTVTLPLIDEDMVNEPDF</sequence>
<dbReference type="Pfam" id="PF00512">
    <property type="entry name" value="HisKA"/>
    <property type="match status" value="1"/>
</dbReference>
<evidence type="ECO:0000256" key="2">
    <source>
        <dbReference type="ARBA" id="ARBA00004370"/>
    </source>
</evidence>
<evidence type="ECO:0000256" key="1">
    <source>
        <dbReference type="ARBA" id="ARBA00000085"/>
    </source>
</evidence>
<comment type="catalytic activity">
    <reaction evidence="1">
        <text>ATP + protein L-histidine = ADP + protein N-phospho-L-histidine.</text>
        <dbReference type="EC" id="2.7.13.3"/>
    </reaction>
</comment>
<evidence type="ECO:0000256" key="9">
    <source>
        <dbReference type="ARBA" id="ARBA00023012"/>
    </source>
</evidence>
<keyword evidence="7 14" id="KW-0418">Kinase</keyword>
<dbReference type="InterPro" id="IPR004358">
    <property type="entry name" value="Sig_transdc_His_kin-like_C"/>
</dbReference>
<evidence type="ECO:0000256" key="11">
    <source>
        <dbReference type="SAM" id="Phobius"/>
    </source>
</evidence>